<protein>
    <submittedName>
        <fullName evidence="2">Uncharacterized protein</fullName>
    </submittedName>
</protein>
<reference evidence="2 3" key="1">
    <citation type="journal article" date="2018" name="Biotechnol. Biofuels">
        <title>Integrative visual omics of the white-rot fungus Polyporus brumalis exposes the biotechnological potential of its oxidative enzymes for delignifying raw plant biomass.</title>
        <authorList>
            <person name="Miyauchi S."/>
            <person name="Rancon A."/>
            <person name="Drula E."/>
            <person name="Hage H."/>
            <person name="Chaduli D."/>
            <person name="Favel A."/>
            <person name="Grisel S."/>
            <person name="Henrissat B."/>
            <person name="Herpoel-Gimbert I."/>
            <person name="Ruiz-Duenas F.J."/>
            <person name="Chevret D."/>
            <person name="Hainaut M."/>
            <person name="Lin J."/>
            <person name="Wang M."/>
            <person name="Pangilinan J."/>
            <person name="Lipzen A."/>
            <person name="Lesage-Meessen L."/>
            <person name="Navarro D."/>
            <person name="Riley R."/>
            <person name="Grigoriev I.V."/>
            <person name="Zhou S."/>
            <person name="Raouche S."/>
            <person name="Rosso M.N."/>
        </authorList>
    </citation>
    <scope>NUCLEOTIDE SEQUENCE [LARGE SCALE GENOMIC DNA]</scope>
    <source>
        <strain evidence="2 3">BRFM 1820</strain>
    </source>
</reference>
<name>A0A371DC74_9APHY</name>
<feature type="chain" id="PRO_5017058856" evidence="1">
    <location>
        <begin position="23"/>
        <end position="142"/>
    </location>
</feature>
<evidence type="ECO:0000256" key="1">
    <source>
        <dbReference type="SAM" id="SignalP"/>
    </source>
</evidence>
<keyword evidence="3" id="KW-1185">Reference proteome</keyword>
<dbReference type="EMBL" id="KZ857401">
    <property type="protein sequence ID" value="RDX50149.1"/>
    <property type="molecule type" value="Genomic_DNA"/>
</dbReference>
<accession>A0A371DC74</accession>
<organism evidence="2 3">
    <name type="scientific">Lentinus brumalis</name>
    <dbReference type="NCBI Taxonomy" id="2498619"/>
    <lineage>
        <taxon>Eukaryota</taxon>
        <taxon>Fungi</taxon>
        <taxon>Dikarya</taxon>
        <taxon>Basidiomycota</taxon>
        <taxon>Agaricomycotina</taxon>
        <taxon>Agaricomycetes</taxon>
        <taxon>Polyporales</taxon>
        <taxon>Polyporaceae</taxon>
        <taxon>Lentinus</taxon>
    </lineage>
</organism>
<dbReference type="AlphaFoldDB" id="A0A371DC74"/>
<evidence type="ECO:0000313" key="2">
    <source>
        <dbReference type="EMBL" id="RDX50149.1"/>
    </source>
</evidence>
<sequence length="142" mass="14797">MFKLAVTFALYATLFAATAVQGASLAERACSSPDETAPVCQTTDGSPNQDDCVAALKQLSGQCHQYNNVGSFCTSMVTVGTCKIDVCGFPGAEIESGVNCGGYLQTILNDCSSGGRVGGYLEPAKCNVAFGDQPYKLQFSHS</sequence>
<gene>
    <name evidence="2" type="ORF">OH76DRAFT_1418085</name>
</gene>
<proteinExistence type="predicted"/>
<dbReference type="Proteomes" id="UP000256964">
    <property type="component" value="Unassembled WGS sequence"/>
</dbReference>
<evidence type="ECO:0000313" key="3">
    <source>
        <dbReference type="Proteomes" id="UP000256964"/>
    </source>
</evidence>
<dbReference type="OrthoDB" id="4727851at2759"/>
<feature type="signal peptide" evidence="1">
    <location>
        <begin position="1"/>
        <end position="22"/>
    </location>
</feature>
<keyword evidence="1" id="KW-0732">Signal</keyword>